<evidence type="ECO:0000313" key="2">
    <source>
        <dbReference type="EMBL" id="KFH45431.1"/>
    </source>
</evidence>
<sequence>MARESRDADGASSASGQSKRPALNRQDSDSPSESHPRHKLHQKQHHVVGRLHARAPSSKGLHKQHTRRPESRPASPTEHVQLPQTKRASSHRRTISDVKLPRQASSSNISRNTSQSSLKRNRSHGDVHKRSKSTDKLKRNSGGAGAGASTAAQQRPRSSKSQVHFDLGSDDPDDEGEWVDASGSNSPHMSRKGSINSSCQSSLRPAMSADNSRPETPNDSPKRVMSSPDRERSNHQRYLTTRLLQRIPSNGAPPQMSNHTAQVSPPKLSPDLTGQEASAPSTLPGSNAAEGLTSRFVDTPASGVTSEGSFYHPPGGVSRRSEDLPRRPMSMANLSRPHEETESSTPVDDRDDSALVPRPARRSAHPAEKSRIQQKLNLQRASSAIEPGHTGPVGGGATTPLIGVGGPGYDGGTSRDPRVGKLLERTGMEYLVVRRYQNPVARSLNRLGRLPDVDRTRRIPRVHTGSTISKRSVDLPLRHTRNVSMPDPRRPVTPKNAASIRTVAGSSFEGDDESRLNERLSGSSLVGSSDDDGTTALLRNLWEKSMDLSASGD</sequence>
<dbReference type="STRING" id="857340.A0A086T7U9"/>
<feature type="compositionally biased region" description="Basic and acidic residues" evidence="1">
    <location>
        <begin position="123"/>
        <end position="138"/>
    </location>
</feature>
<dbReference type="GO" id="GO:0031931">
    <property type="term" value="C:TORC1 complex"/>
    <property type="evidence" value="ECO:0007669"/>
    <property type="project" value="TreeGrafter"/>
</dbReference>
<feature type="compositionally biased region" description="Polar residues" evidence="1">
    <location>
        <begin position="153"/>
        <end position="162"/>
    </location>
</feature>
<accession>A0A086T7U9</accession>
<dbReference type="OrthoDB" id="5430106at2759"/>
<dbReference type="PANTHER" id="PTHR22794">
    <property type="entry name" value="THAP DOMAIN PROTEIN 11"/>
    <property type="match status" value="1"/>
</dbReference>
<feature type="compositionally biased region" description="Basic and acidic residues" evidence="1">
    <location>
        <begin position="26"/>
        <end position="35"/>
    </location>
</feature>
<organism evidence="2 3">
    <name type="scientific">Hapsidospora chrysogenum (strain ATCC 11550 / CBS 779.69 / DSM 880 / IAM 14645 / JCM 23072 / IMI 49137)</name>
    <name type="common">Acremonium chrysogenum</name>
    <dbReference type="NCBI Taxonomy" id="857340"/>
    <lineage>
        <taxon>Eukaryota</taxon>
        <taxon>Fungi</taxon>
        <taxon>Dikarya</taxon>
        <taxon>Ascomycota</taxon>
        <taxon>Pezizomycotina</taxon>
        <taxon>Sordariomycetes</taxon>
        <taxon>Hypocreomycetidae</taxon>
        <taxon>Hypocreales</taxon>
        <taxon>Bionectriaceae</taxon>
        <taxon>Hapsidospora</taxon>
    </lineage>
</organism>
<feature type="region of interest" description="Disordered" evidence="1">
    <location>
        <begin position="1"/>
        <end position="376"/>
    </location>
</feature>
<dbReference type="GO" id="GO:0000329">
    <property type="term" value="C:fungal-type vacuole membrane"/>
    <property type="evidence" value="ECO:0007669"/>
    <property type="project" value="TreeGrafter"/>
</dbReference>
<reference evidence="3" key="1">
    <citation type="journal article" date="2014" name="Genome Announc.">
        <title>Genome sequence and annotation of Acremonium chrysogenum, producer of the beta-lactam antibiotic cephalosporin C.</title>
        <authorList>
            <person name="Terfehr D."/>
            <person name="Dahlmann T.A."/>
            <person name="Specht T."/>
            <person name="Zadra I."/>
            <person name="Kuernsteiner H."/>
            <person name="Kueck U."/>
        </authorList>
    </citation>
    <scope>NUCLEOTIDE SEQUENCE [LARGE SCALE GENOMIC DNA]</scope>
    <source>
        <strain evidence="3">ATCC 11550 / CBS 779.69 / DSM 880 / IAM 14645 / JCM 23072 / IMI 49137</strain>
    </source>
</reference>
<dbReference type="PANTHER" id="PTHR22794:SF2">
    <property type="entry name" value="THAP DOMAIN-CONTAINING PROTEIN 11"/>
    <property type="match status" value="1"/>
</dbReference>
<evidence type="ECO:0000313" key="3">
    <source>
        <dbReference type="Proteomes" id="UP000029964"/>
    </source>
</evidence>
<proteinExistence type="predicted"/>
<feature type="compositionally biased region" description="Low complexity" evidence="1">
    <location>
        <begin position="105"/>
        <end position="117"/>
    </location>
</feature>
<dbReference type="HOGENOM" id="CLU_016311_1_0_1"/>
<protein>
    <submittedName>
        <fullName evidence="2">Uncharacterized protein</fullName>
    </submittedName>
</protein>
<dbReference type="Proteomes" id="UP000029964">
    <property type="component" value="Unassembled WGS sequence"/>
</dbReference>
<dbReference type="AlphaFoldDB" id="A0A086T7U9"/>
<dbReference type="EMBL" id="JPKY01000032">
    <property type="protein sequence ID" value="KFH45431.1"/>
    <property type="molecule type" value="Genomic_DNA"/>
</dbReference>
<feature type="compositionally biased region" description="Basic residues" evidence="1">
    <location>
        <begin position="36"/>
        <end position="53"/>
    </location>
</feature>
<feature type="compositionally biased region" description="Acidic residues" evidence="1">
    <location>
        <begin position="168"/>
        <end position="178"/>
    </location>
</feature>
<keyword evidence="3" id="KW-1185">Reference proteome</keyword>
<comment type="caution">
    <text evidence="2">The sequence shown here is derived from an EMBL/GenBank/DDBJ whole genome shotgun (WGS) entry which is preliminary data.</text>
</comment>
<evidence type="ECO:0000256" key="1">
    <source>
        <dbReference type="SAM" id="MobiDB-lite"/>
    </source>
</evidence>
<feature type="compositionally biased region" description="Polar residues" evidence="1">
    <location>
        <begin position="182"/>
        <end position="219"/>
    </location>
</feature>
<feature type="compositionally biased region" description="Polar residues" evidence="1">
    <location>
        <begin position="275"/>
        <end position="285"/>
    </location>
</feature>
<gene>
    <name evidence="2" type="ORF">ACRE_037360</name>
</gene>
<feature type="region of interest" description="Disordered" evidence="1">
    <location>
        <begin position="506"/>
        <end position="532"/>
    </location>
</feature>
<name>A0A086T7U9_HAPC1</name>